<proteinExistence type="predicted"/>
<name>A0A2P2PU82_RHIMU</name>
<accession>A0A2P2PU82</accession>
<dbReference type="EMBL" id="GGEC01077787">
    <property type="protein sequence ID" value="MBX58271.1"/>
    <property type="molecule type" value="Transcribed_RNA"/>
</dbReference>
<protein>
    <submittedName>
        <fullName evidence="1">Uncharacterized protein</fullName>
    </submittedName>
</protein>
<evidence type="ECO:0000313" key="1">
    <source>
        <dbReference type="EMBL" id="MBX58271.1"/>
    </source>
</evidence>
<reference evidence="1" key="1">
    <citation type="submission" date="2018-02" db="EMBL/GenBank/DDBJ databases">
        <title>Rhizophora mucronata_Transcriptome.</title>
        <authorList>
            <person name="Meera S.P."/>
            <person name="Sreeshan A."/>
            <person name="Augustine A."/>
        </authorList>
    </citation>
    <scope>NUCLEOTIDE SEQUENCE</scope>
    <source>
        <tissue evidence="1">Leaf</tissue>
    </source>
</reference>
<dbReference type="AlphaFoldDB" id="A0A2P2PU82"/>
<organism evidence="1">
    <name type="scientific">Rhizophora mucronata</name>
    <name type="common">Asiatic mangrove</name>
    <dbReference type="NCBI Taxonomy" id="61149"/>
    <lineage>
        <taxon>Eukaryota</taxon>
        <taxon>Viridiplantae</taxon>
        <taxon>Streptophyta</taxon>
        <taxon>Embryophyta</taxon>
        <taxon>Tracheophyta</taxon>
        <taxon>Spermatophyta</taxon>
        <taxon>Magnoliopsida</taxon>
        <taxon>eudicotyledons</taxon>
        <taxon>Gunneridae</taxon>
        <taxon>Pentapetalae</taxon>
        <taxon>rosids</taxon>
        <taxon>fabids</taxon>
        <taxon>Malpighiales</taxon>
        <taxon>Rhizophoraceae</taxon>
        <taxon>Rhizophora</taxon>
    </lineage>
</organism>
<sequence length="47" mass="5654">MPCQSRRKLNFFQYREESSNFCNSIVSVLLRNEVWHSTILNFKTSQD</sequence>